<proteinExistence type="predicted"/>
<dbReference type="EMBL" id="CM017613">
    <property type="protein sequence ID" value="TYI33301.1"/>
    <property type="molecule type" value="Genomic_DNA"/>
</dbReference>
<gene>
    <name evidence="2" type="ORF">ES332_A04G123700v1</name>
</gene>
<protein>
    <recommendedName>
        <fullName evidence="1">6-phosphogluconate dehydrogenase NADP-binding domain-containing protein</fullName>
    </recommendedName>
</protein>
<organism evidence="2 3">
    <name type="scientific">Gossypium tomentosum</name>
    <name type="common">Hawaiian cotton</name>
    <name type="synonym">Gossypium sandvicense</name>
    <dbReference type="NCBI Taxonomy" id="34277"/>
    <lineage>
        <taxon>Eukaryota</taxon>
        <taxon>Viridiplantae</taxon>
        <taxon>Streptophyta</taxon>
        <taxon>Embryophyta</taxon>
        <taxon>Tracheophyta</taxon>
        <taxon>Spermatophyta</taxon>
        <taxon>Magnoliopsida</taxon>
        <taxon>eudicotyledons</taxon>
        <taxon>Gunneridae</taxon>
        <taxon>Pentapetalae</taxon>
        <taxon>rosids</taxon>
        <taxon>malvids</taxon>
        <taxon>Malvales</taxon>
        <taxon>Malvaceae</taxon>
        <taxon>Malvoideae</taxon>
        <taxon>Gossypium</taxon>
    </lineage>
</organism>
<feature type="domain" description="6-phosphogluconate dehydrogenase NADP-binding" evidence="1">
    <location>
        <begin position="49"/>
        <end position="81"/>
    </location>
</feature>
<evidence type="ECO:0000313" key="3">
    <source>
        <dbReference type="Proteomes" id="UP000322667"/>
    </source>
</evidence>
<name>A0A5D2QXC8_GOSTO</name>
<sequence>MLLLLICRGAFLIMLEMAMAMTRKMLLGFWRPMGILNPNSKGKNELYRGVVAAEAGSLTFMVGGSEDVYLAAKSLLLSMGKEELQEAIDFISLFG</sequence>
<dbReference type="Pfam" id="PF03446">
    <property type="entry name" value="NAD_binding_2"/>
    <property type="match status" value="1"/>
</dbReference>
<accession>A0A5D2QXC8</accession>
<evidence type="ECO:0000313" key="2">
    <source>
        <dbReference type="EMBL" id="TYI33301.1"/>
    </source>
</evidence>
<evidence type="ECO:0000259" key="1">
    <source>
        <dbReference type="Pfam" id="PF03446"/>
    </source>
</evidence>
<dbReference type="GO" id="GO:0016616">
    <property type="term" value="F:oxidoreductase activity, acting on the CH-OH group of donors, NAD or NADP as acceptor"/>
    <property type="evidence" value="ECO:0007669"/>
    <property type="project" value="UniProtKB-ARBA"/>
</dbReference>
<dbReference type="Proteomes" id="UP000322667">
    <property type="component" value="Chromosome A04"/>
</dbReference>
<keyword evidence="3" id="KW-1185">Reference proteome</keyword>
<dbReference type="AlphaFoldDB" id="A0A5D2QXC8"/>
<dbReference type="InterPro" id="IPR006115">
    <property type="entry name" value="6PGDH_NADP-bd"/>
</dbReference>
<dbReference type="GO" id="GO:0050661">
    <property type="term" value="F:NADP binding"/>
    <property type="evidence" value="ECO:0007669"/>
    <property type="project" value="InterPro"/>
</dbReference>
<reference evidence="2 3" key="1">
    <citation type="submission" date="2019-07" db="EMBL/GenBank/DDBJ databases">
        <title>WGS assembly of Gossypium tomentosum.</title>
        <authorList>
            <person name="Chen Z.J."/>
            <person name="Sreedasyam A."/>
            <person name="Ando A."/>
            <person name="Song Q."/>
            <person name="De L."/>
            <person name="Hulse-Kemp A."/>
            <person name="Ding M."/>
            <person name="Ye W."/>
            <person name="Kirkbride R."/>
            <person name="Jenkins J."/>
            <person name="Plott C."/>
            <person name="Lovell J."/>
            <person name="Lin Y.-M."/>
            <person name="Vaughn R."/>
            <person name="Liu B."/>
            <person name="Li W."/>
            <person name="Simpson S."/>
            <person name="Scheffler B."/>
            <person name="Saski C."/>
            <person name="Grover C."/>
            <person name="Hu G."/>
            <person name="Conover J."/>
            <person name="Carlson J."/>
            <person name="Shu S."/>
            <person name="Boston L."/>
            <person name="Williams M."/>
            <person name="Peterson D."/>
            <person name="Mcgee K."/>
            <person name="Jones D."/>
            <person name="Wendel J."/>
            <person name="Stelly D."/>
            <person name="Grimwood J."/>
            <person name="Schmutz J."/>
        </authorList>
    </citation>
    <scope>NUCLEOTIDE SEQUENCE [LARGE SCALE GENOMIC DNA]</scope>
    <source>
        <strain evidence="2">7179.01</strain>
    </source>
</reference>
<dbReference type="Gene3D" id="3.40.50.720">
    <property type="entry name" value="NAD(P)-binding Rossmann-like Domain"/>
    <property type="match status" value="1"/>
</dbReference>